<accession>A0A0E9RY76</accession>
<proteinExistence type="predicted"/>
<evidence type="ECO:0000313" key="1">
    <source>
        <dbReference type="EMBL" id="JAH33208.1"/>
    </source>
</evidence>
<name>A0A0E9RY76_ANGAN</name>
<dbReference type="AlphaFoldDB" id="A0A0E9RY76"/>
<reference evidence="1" key="1">
    <citation type="submission" date="2014-11" db="EMBL/GenBank/DDBJ databases">
        <authorList>
            <person name="Amaro Gonzalez C."/>
        </authorList>
    </citation>
    <scope>NUCLEOTIDE SEQUENCE</scope>
</reference>
<organism evidence="1">
    <name type="scientific">Anguilla anguilla</name>
    <name type="common">European freshwater eel</name>
    <name type="synonym">Muraena anguilla</name>
    <dbReference type="NCBI Taxonomy" id="7936"/>
    <lineage>
        <taxon>Eukaryota</taxon>
        <taxon>Metazoa</taxon>
        <taxon>Chordata</taxon>
        <taxon>Craniata</taxon>
        <taxon>Vertebrata</taxon>
        <taxon>Euteleostomi</taxon>
        <taxon>Actinopterygii</taxon>
        <taxon>Neopterygii</taxon>
        <taxon>Teleostei</taxon>
        <taxon>Anguilliformes</taxon>
        <taxon>Anguillidae</taxon>
        <taxon>Anguilla</taxon>
    </lineage>
</organism>
<reference evidence="1" key="2">
    <citation type="journal article" date="2015" name="Fish Shellfish Immunol.">
        <title>Early steps in the European eel (Anguilla anguilla)-Vibrio vulnificus interaction in the gills: Role of the RtxA13 toxin.</title>
        <authorList>
            <person name="Callol A."/>
            <person name="Pajuelo D."/>
            <person name="Ebbesson L."/>
            <person name="Teles M."/>
            <person name="MacKenzie S."/>
            <person name="Amaro C."/>
        </authorList>
    </citation>
    <scope>NUCLEOTIDE SEQUENCE</scope>
</reference>
<sequence length="35" mass="4322">MPLSKPRRFPNDLQFRSLRLHHTVQHCLLRERLLL</sequence>
<dbReference type="EMBL" id="GBXM01075369">
    <property type="protein sequence ID" value="JAH33208.1"/>
    <property type="molecule type" value="Transcribed_RNA"/>
</dbReference>
<protein>
    <submittedName>
        <fullName evidence="1">Uncharacterized protein</fullName>
    </submittedName>
</protein>